<dbReference type="InterPro" id="IPR023214">
    <property type="entry name" value="HAD_sf"/>
</dbReference>
<dbReference type="SUPFAM" id="SSF56784">
    <property type="entry name" value="HAD-like"/>
    <property type="match status" value="1"/>
</dbReference>
<dbReference type="InterPro" id="IPR044878">
    <property type="entry name" value="UbiA_sf"/>
</dbReference>
<dbReference type="NCBIfam" id="NF006088">
    <property type="entry name" value="PRK08238.1"/>
    <property type="match status" value="1"/>
</dbReference>
<dbReference type="InterPro" id="IPR036412">
    <property type="entry name" value="HAD-like_sf"/>
</dbReference>
<evidence type="ECO:0000313" key="7">
    <source>
        <dbReference type="EMBL" id="MCB8878163.1"/>
    </source>
</evidence>
<organism evidence="7 8">
    <name type="scientific">Acidisoma silvae</name>
    <dbReference type="NCBI Taxonomy" id="2802396"/>
    <lineage>
        <taxon>Bacteria</taxon>
        <taxon>Pseudomonadati</taxon>
        <taxon>Pseudomonadota</taxon>
        <taxon>Alphaproteobacteria</taxon>
        <taxon>Acetobacterales</taxon>
        <taxon>Acidocellaceae</taxon>
        <taxon>Acidisoma</taxon>
    </lineage>
</organism>
<comment type="subcellular location">
    <subcellularLocation>
        <location evidence="1">Membrane</location>
        <topology evidence="1">Multi-pass membrane protein</topology>
    </subcellularLocation>
</comment>
<protein>
    <submittedName>
        <fullName evidence="7">UbiA family prenyltransferase</fullName>
    </submittedName>
</protein>
<feature type="transmembrane region" description="Helical" evidence="6">
    <location>
        <begin position="242"/>
        <end position="262"/>
    </location>
</feature>
<dbReference type="CDD" id="cd13963">
    <property type="entry name" value="PT_UbiA_2"/>
    <property type="match status" value="1"/>
</dbReference>
<comment type="caution">
    <text evidence="7">The sequence shown here is derived from an EMBL/GenBank/DDBJ whole genome shotgun (WGS) entry which is preliminary data.</text>
</comment>
<name>A0A964E1V3_9PROT</name>
<dbReference type="Gene3D" id="3.40.50.1000">
    <property type="entry name" value="HAD superfamily/HAD-like"/>
    <property type="match status" value="1"/>
</dbReference>
<feature type="transmembrane region" description="Helical" evidence="6">
    <location>
        <begin position="408"/>
        <end position="429"/>
    </location>
</feature>
<dbReference type="Gene3D" id="1.10.357.140">
    <property type="entry name" value="UbiA prenyltransferase"/>
    <property type="match status" value="1"/>
</dbReference>
<evidence type="ECO:0000256" key="1">
    <source>
        <dbReference type="ARBA" id="ARBA00004141"/>
    </source>
</evidence>
<dbReference type="InterPro" id="IPR000537">
    <property type="entry name" value="UbiA_prenyltransferase"/>
</dbReference>
<dbReference type="AlphaFoldDB" id="A0A964E1V3"/>
<keyword evidence="4 6" id="KW-1133">Transmembrane helix</keyword>
<proteinExistence type="predicted"/>
<evidence type="ECO:0000313" key="8">
    <source>
        <dbReference type="Proteomes" id="UP000708298"/>
    </source>
</evidence>
<evidence type="ECO:0000256" key="6">
    <source>
        <dbReference type="SAM" id="Phobius"/>
    </source>
</evidence>
<keyword evidence="3 6" id="KW-0812">Transmembrane</keyword>
<feature type="transmembrane region" description="Helical" evidence="6">
    <location>
        <begin position="310"/>
        <end position="328"/>
    </location>
</feature>
<keyword evidence="8" id="KW-1185">Reference proteome</keyword>
<dbReference type="Pfam" id="PF01040">
    <property type="entry name" value="UbiA"/>
    <property type="match status" value="1"/>
</dbReference>
<dbReference type="EMBL" id="JAESVB010000025">
    <property type="protein sequence ID" value="MCB8878163.1"/>
    <property type="molecule type" value="Genomic_DNA"/>
</dbReference>
<feature type="transmembrane region" description="Helical" evidence="6">
    <location>
        <begin position="283"/>
        <end position="304"/>
    </location>
</feature>
<evidence type="ECO:0000256" key="3">
    <source>
        <dbReference type="ARBA" id="ARBA00022692"/>
    </source>
</evidence>
<dbReference type="Proteomes" id="UP000708298">
    <property type="component" value="Unassembled WGS sequence"/>
</dbReference>
<evidence type="ECO:0000256" key="5">
    <source>
        <dbReference type="ARBA" id="ARBA00023136"/>
    </source>
</evidence>
<keyword evidence="2" id="KW-1003">Cell membrane</keyword>
<dbReference type="RefSeq" id="WP_227323809.1">
    <property type="nucleotide sequence ID" value="NZ_JAESVB010000025.1"/>
</dbReference>
<feature type="transmembrane region" description="Helical" evidence="6">
    <location>
        <begin position="471"/>
        <end position="498"/>
    </location>
</feature>
<feature type="transmembrane region" description="Helical" evidence="6">
    <location>
        <begin position="441"/>
        <end position="459"/>
    </location>
</feature>
<feature type="transmembrane region" description="Helical" evidence="6">
    <location>
        <begin position="360"/>
        <end position="378"/>
    </location>
</feature>
<dbReference type="GO" id="GO:0016765">
    <property type="term" value="F:transferase activity, transferring alkyl or aryl (other than methyl) groups"/>
    <property type="evidence" value="ECO:0007669"/>
    <property type="project" value="InterPro"/>
</dbReference>
<sequence length="507" mass="55368">MLDLPSAARQAALFDQITNDPSPVASDATPLCVDLDGTLVRTDLLVEGLVSLFTSRRAVNALPSLLTLNRAILKQRVAELANIDVTILPYNEELIAYLIEQKTIGRRLILVTAADETLARAVASHLGIFDLVLSSDGKTNLKGKKKARLLVDYFGKGAFDYAGNDRNDLVVWSEARRAIVVNAKGQVQSKVRKLDDVDFRFASRASVFRYALKALRPHQWCKNVLVFVPMIMAHAVENRTTWLHAFAMFLAFCAMASCIYLLNDISDLAADRRHPRKCRRPFASGRLGLPIGLMLAVLCGVLGFSLALSVGGQVIILVYAAISVAYSLGLKEFPILDVFLLATLYTIRMLGGGVATGYDVSLWLLAFSGFLFLSLALVKRAGEMDGVLRAGGAGKAARRGYLSDDLPMLTSFGCASSFTSSIVLALFVRSDDAMLHYGTPQLLWFVVPLTLFWQCRLWLSTTRGHMHDDPIVYAATDWVSWIVVALVLVVVAGAALGLPLDMIGIAR</sequence>
<evidence type="ECO:0000256" key="2">
    <source>
        <dbReference type="ARBA" id="ARBA00022475"/>
    </source>
</evidence>
<evidence type="ECO:0000256" key="4">
    <source>
        <dbReference type="ARBA" id="ARBA00022989"/>
    </source>
</evidence>
<gene>
    <name evidence="7" type="ORF">ASILVAE211_23470</name>
</gene>
<reference evidence="7" key="2">
    <citation type="submission" date="2021-01" db="EMBL/GenBank/DDBJ databases">
        <authorList>
            <person name="Mieszkin S."/>
            <person name="Pouder E."/>
            <person name="Alain K."/>
        </authorList>
    </citation>
    <scope>NUCLEOTIDE SEQUENCE</scope>
    <source>
        <strain evidence="7">HW T2.11</strain>
    </source>
</reference>
<accession>A0A964E1V3</accession>
<reference evidence="7" key="1">
    <citation type="journal article" date="2021" name="Microorganisms">
        <title>Acidisoma silvae sp. nov. and Acidisomacellulosilytica sp. nov., Two Acidophilic Bacteria Isolated from Decaying Wood, Hydrolyzing Cellulose and Producing Poly-3-hydroxybutyrate.</title>
        <authorList>
            <person name="Mieszkin S."/>
            <person name="Pouder E."/>
            <person name="Uroz S."/>
            <person name="Simon-Colin C."/>
            <person name="Alain K."/>
        </authorList>
    </citation>
    <scope>NUCLEOTIDE SEQUENCE</scope>
    <source>
        <strain evidence="7">HW T2.11</strain>
    </source>
</reference>
<dbReference type="GO" id="GO:0016020">
    <property type="term" value="C:membrane"/>
    <property type="evidence" value="ECO:0007669"/>
    <property type="project" value="UniProtKB-SubCell"/>
</dbReference>
<keyword evidence="5 6" id="KW-0472">Membrane</keyword>